<keyword evidence="3" id="KW-1185">Reference proteome</keyword>
<dbReference type="Proteomes" id="UP000807716">
    <property type="component" value="Unassembled WGS sequence"/>
</dbReference>
<feature type="region of interest" description="Disordered" evidence="1">
    <location>
        <begin position="1200"/>
        <end position="1451"/>
    </location>
</feature>
<sequence length="1451" mass="156641">MQNDNASIRSFRTGLFARRTGFATAARAGTTGTLGSKSATVAGASSPKSMNVAEPTTSAAIDRPSLAALSFLSGATDVRTSTTTTTHGSTANPVATSRTDDRNNPFLQRPARKLFKPDNQSHGDTPSSKVGATTTATSNIPTSSNATSNLLFSMPHSRNRATAAAPKPNTERLTLTRVMPLNSPTKPGAKSTVSVSHQEEEASRPRTFSLFGQSSAPTKTMTPATQSNKNMGHGPHGSTTPKMTPNPKYFEVLSMSQHEPAPKLDLLGPAEDSSSASNLNDQDLCNKGQEEEEDPASTAAAAFSSTTLAFARKSIMRHARTKPQTILQSVARAAEEHKGSPSYSTLLSVSTYAPRLESPPSTSAASHISAATTSTAKGPGSFATNPPAVSSSINTTTSNREASASGQKNPGSSFRLTTPAPVPVTVSEPVLAPISESRGVLDFSGRTDPAKVTASATSMAPINTRSEFSESQEQHKKASVTSGQSSAMEEAGPSQSCFDLRAALLSESSRSTYGLPALTASQAPDPHTGFYKAAPYQVPSTKERQEMRANRRPGHKALPLNPKIFTSAGDLGVPRIPKAPLTVPRSPKFSKIRSRNITSAAAATTTGPTRTTFTNRAANLVRLGGQSDVRPTQTRAAGISSATTQALMSFAYTKPTPPPQTDTAAVSAQSETSNELPRRMEAFSTIHDRQAPKDDSRDVQSHRAPKNKTHDGPSMAGTYRPQVKRPLTQPIPFKFATDSLLRKRTAYEPTSVSSFRLEHAKPSTSRPPKPPSAPYQRPLKRLTVPRPFTFQTDIRAEMHHSNLRGPSTEYHQHQQHHQHPMRGVIPREMLSSRPSRLSNLLPVARLNATAATATAPRVMTATGHQPSVRPPRITVPVSPRLGRDPKIRVVRPIIPFIPKKSTKELTQPVGFRFNTDERLEVRRAHVDAEAEDNEHKIMEARRARQQALDQKLATRERLESTFKARPIAHYPPIHIRPARKALTVPVSPLIGDKRKRYEAVARNPAVYDVSGDEFENRDGFQAHHRDAEEEIEHSQIYRQFEEGRLMQEQQESLKRQLKDQEIRQLELANSSHANVQQPPLRISFPFDPETQALQQEDGAPANDGNGSLDFDQPREVQQQQQPRGRRTLPTSQVSRRTSGGAGNWRVSLETSKAIELGSPRRISGRAKRTSCESSPERGRDAPSMGSVYEPYYAFSRSMERTTAPEAAVETAAATAAPRMNNISTNDGTQGKASEAKVNDHSTPPVDANQDDLGQNDHQPPASTTMPAPTVAIDTLPIENEWPRPQQDEEDPNRRRSGSFFHLDKEVPPASLNATEGGGGAVPRRVSMGIDNDPDRRRSGSFVPLEATTKSAQDVKGKGKKKETTATTTTAAARSTTTPKAKQSMSALITGAAQKHRLPIPSNPTRGRILPGTLGIRPSTGTGTAASTVAKDTPHPSLNSAAGRTLSLSDLL</sequence>
<feature type="compositionally biased region" description="Polar residues" evidence="1">
    <location>
        <begin position="272"/>
        <end position="283"/>
    </location>
</feature>
<feature type="region of interest" description="Disordered" evidence="1">
    <location>
        <begin position="859"/>
        <end position="880"/>
    </location>
</feature>
<evidence type="ECO:0008006" key="4">
    <source>
        <dbReference type="Google" id="ProtNLM"/>
    </source>
</evidence>
<reference evidence="2" key="1">
    <citation type="journal article" date="2020" name="Fungal Divers.">
        <title>Resolving the Mortierellaceae phylogeny through synthesis of multi-gene phylogenetics and phylogenomics.</title>
        <authorList>
            <person name="Vandepol N."/>
            <person name="Liber J."/>
            <person name="Desiro A."/>
            <person name="Na H."/>
            <person name="Kennedy M."/>
            <person name="Barry K."/>
            <person name="Grigoriev I.V."/>
            <person name="Miller A.N."/>
            <person name="O'Donnell K."/>
            <person name="Stajich J.E."/>
            <person name="Bonito G."/>
        </authorList>
    </citation>
    <scope>NUCLEOTIDE SEQUENCE</scope>
    <source>
        <strain evidence="2">BC1065</strain>
    </source>
</reference>
<feature type="compositionally biased region" description="Polar residues" evidence="1">
    <location>
        <begin position="382"/>
        <end position="416"/>
    </location>
</feature>
<feature type="region of interest" description="Disordered" evidence="1">
    <location>
        <begin position="180"/>
        <end position="247"/>
    </location>
</feature>
<feature type="compositionally biased region" description="Polar residues" evidence="1">
    <location>
        <begin position="46"/>
        <end position="56"/>
    </location>
</feature>
<comment type="caution">
    <text evidence="2">The sequence shown here is derived from an EMBL/GenBank/DDBJ whole genome shotgun (WGS) entry which is preliminary data.</text>
</comment>
<feature type="compositionally biased region" description="Polar residues" evidence="1">
    <location>
        <begin position="122"/>
        <end position="150"/>
    </location>
</feature>
<feature type="region of interest" description="Disordered" evidence="1">
    <location>
        <begin position="652"/>
        <end position="731"/>
    </location>
</feature>
<feature type="compositionally biased region" description="Low complexity" evidence="1">
    <location>
        <begin position="361"/>
        <end position="376"/>
    </location>
</feature>
<feature type="compositionally biased region" description="Polar residues" evidence="1">
    <location>
        <begin position="1251"/>
        <end position="1266"/>
    </location>
</feature>
<feature type="region of interest" description="Disordered" evidence="1">
    <location>
        <begin position="440"/>
        <end position="494"/>
    </location>
</feature>
<feature type="compositionally biased region" description="Low complexity" evidence="1">
    <location>
        <begin position="1201"/>
        <end position="1217"/>
    </location>
</feature>
<feature type="compositionally biased region" description="Low complexity" evidence="1">
    <location>
        <begin position="80"/>
        <end position="90"/>
    </location>
</feature>
<evidence type="ECO:0000313" key="3">
    <source>
        <dbReference type="Proteomes" id="UP000807716"/>
    </source>
</evidence>
<dbReference type="OrthoDB" id="1684416at2759"/>
<feature type="compositionally biased region" description="Basic and acidic residues" evidence="1">
    <location>
        <begin position="676"/>
        <end position="701"/>
    </location>
</feature>
<protein>
    <recommendedName>
        <fullName evidence="4">TPX2 C-terminal domain-containing protein</fullName>
    </recommendedName>
</protein>
<feature type="compositionally biased region" description="Polar residues" evidence="1">
    <location>
        <begin position="1220"/>
        <end position="1231"/>
    </location>
</feature>
<feature type="compositionally biased region" description="Polar residues" evidence="1">
    <location>
        <begin position="454"/>
        <end position="471"/>
    </location>
</feature>
<organism evidence="2 3">
    <name type="scientific">Actinomortierella ambigua</name>
    <dbReference type="NCBI Taxonomy" id="1343610"/>
    <lineage>
        <taxon>Eukaryota</taxon>
        <taxon>Fungi</taxon>
        <taxon>Fungi incertae sedis</taxon>
        <taxon>Mucoromycota</taxon>
        <taxon>Mortierellomycotina</taxon>
        <taxon>Mortierellomycetes</taxon>
        <taxon>Mortierellales</taxon>
        <taxon>Mortierellaceae</taxon>
        <taxon>Actinomortierella</taxon>
    </lineage>
</organism>
<evidence type="ECO:0000256" key="1">
    <source>
        <dbReference type="SAM" id="MobiDB-lite"/>
    </source>
</evidence>
<name>A0A9P6UAJ6_9FUNG</name>
<feature type="compositionally biased region" description="Polar residues" evidence="1">
    <location>
        <begin position="479"/>
        <end position="494"/>
    </location>
</feature>
<feature type="compositionally biased region" description="Polar residues" evidence="1">
    <location>
        <begin position="210"/>
        <end position="230"/>
    </location>
</feature>
<feature type="region of interest" description="Disordered" evidence="1">
    <location>
        <begin position="750"/>
        <end position="778"/>
    </location>
</feature>
<evidence type="ECO:0000313" key="2">
    <source>
        <dbReference type="EMBL" id="KAG0267787.1"/>
    </source>
</evidence>
<feature type="compositionally biased region" description="Polar residues" evidence="1">
    <location>
        <begin position="1128"/>
        <end position="1137"/>
    </location>
</feature>
<feature type="compositionally biased region" description="Polar residues" evidence="1">
    <location>
        <begin position="661"/>
        <end position="675"/>
    </location>
</feature>
<feature type="compositionally biased region" description="Low complexity" evidence="1">
    <location>
        <begin position="1364"/>
        <end position="1381"/>
    </location>
</feature>
<feature type="compositionally biased region" description="Low complexity" evidence="1">
    <location>
        <begin position="1418"/>
        <end position="1427"/>
    </location>
</feature>
<accession>A0A9P6UAJ6</accession>
<gene>
    <name evidence="2" type="ORF">DFQ27_008286</name>
</gene>
<feature type="region of interest" description="Disordered" evidence="1">
    <location>
        <begin position="354"/>
        <end position="420"/>
    </location>
</feature>
<feature type="region of interest" description="Disordered" evidence="1">
    <location>
        <begin position="78"/>
        <end position="150"/>
    </location>
</feature>
<feature type="region of interest" description="Disordered" evidence="1">
    <location>
        <begin position="30"/>
        <end position="56"/>
    </location>
</feature>
<feature type="region of interest" description="Disordered" evidence="1">
    <location>
        <begin position="261"/>
        <end position="300"/>
    </location>
</feature>
<feature type="region of interest" description="Disordered" evidence="1">
    <location>
        <begin position="1095"/>
        <end position="1186"/>
    </location>
</feature>
<proteinExistence type="predicted"/>
<dbReference type="EMBL" id="JAAAJB010000069">
    <property type="protein sequence ID" value="KAG0267787.1"/>
    <property type="molecule type" value="Genomic_DNA"/>
</dbReference>
<feature type="compositionally biased region" description="Polar residues" evidence="1">
    <location>
        <begin position="1435"/>
        <end position="1451"/>
    </location>
</feature>